<sequence>MTIGIDGITKLVRNTTLAEDTTSNHGKQSRNIFGNHLVALQEAIQTLGQSTNKVISKAQFIKQPRDITDEFDDLPIEKICSLHKERPSTKELMLHFDSNIRNLIQEILDSTGDSDVIWRIAEKCYEQASSCFGSLRADAYFDPLEERCLGWPYDQDFESEDYYEHEDKLNTDEEYAAAFRIEADRRSEARRQKRQDWVDFWVTVLNNAPNGPTLSYPPKSLHRKSFNLCVPRYLFRTFDAASSGRNDENQHAVRMLHRHLDNSRFDIYTDDDLMSWTSSLLFAIQYALWRSHTFRRQASEINICVIDTGNFPLGQFARDVSLIGEFYETAQELGESTSKFFNFRRNYNGEYLSQGKVHHSNRSCIVSLERLIQAGLYELYPEFENAEGHVRWAKRVLELRNKCSSMWSWLLFS</sequence>
<dbReference type="AlphaFoldDB" id="A0A2V1E224"/>
<gene>
    <name evidence="1" type="ORF">DM02DRAFT_640077</name>
</gene>
<dbReference type="EMBL" id="KZ805323">
    <property type="protein sequence ID" value="PVI04182.1"/>
    <property type="molecule type" value="Genomic_DNA"/>
</dbReference>
<proteinExistence type="predicted"/>
<dbReference type="Proteomes" id="UP000244855">
    <property type="component" value="Unassembled WGS sequence"/>
</dbReference>
<dbReference type="STRING" id="97972.A0A2V1E224"/>
<accession>A0A2V1E224</accession>
<evidence type="ECO:0000313" key="2">
    <source>
        <dbReference type="Proteomes" id="UP000244855"/>
    </source>
</evidence>
<dbReference type="OrthoDB" id="4152607at2759"/>
<organism evidence="1 2">
    <name type="scientific">Periconia macrospinosa</name>
    <dbReference type="NCBI Taxonomy" id="97972"/>
    <lineage>
        <taxon>Eukaryota</taxon>
        <taxon>Fungi</taxon>
        <taxon>Dikarya</taxon>
        <taxon>Ascomycota</taxon>
        <taxon>Pezizomycotina</taxon>
        <taxon>Dothideomycetes</taxon>
        <taxon>Pleosporomycetidae</taxon>
        <taxon>Pleosporales</taxon>
        <taxon>Massarineae</taxon>
        <taxon>Periconiaceae</taxon>
        <taxon>Periconia</taxon>
    </lineage>
</organism>
<protein>
    <submittedName>
        <fullName evidence="1">Uncharacterized protein</fullName>
    </submittedName>
</protein>
<name>A0A2V1E224_9PLEO</name>
<evidence type="ECO:0000313" key="1">
    <source>
        <dbReference type="EMBL" id="PVI04182.1"/>
    </source>
</evidence>
<reference evidence="1 2" key="1">
    <citation type="journal article" date="2018" name="Sci. Rep.">
        <title>Comparative genomics provides insights into the lifestyle and reveals functional heterogeneity of dark septate endophytic fungi.</title>
        <authorList>
            <person name="Knapp D.G."/>
            <person name="Nemeth J.B."/>
            <person name="Barry K."/>
            <person name="Hainaut M."/>
            <person name="Henrissat B."/>
            <person name="Johnson J."/>
            <person name="Kuo A."/>
            <person name="Lim J.H.P."/>
            <person name="Lipzen A."/>
            <person name="Nolan M."/>
            <person name="Ohm R.A."/>
            <person name="Tamas L."/>
            <person name="Grigoriev I.V."/>
            <person name="Spatafora J.W."/>
            <person name="Nagy L.G."/>
            <person name="Kovacs G.M."/>
        </authorList>
    </citation>
    <scope>NUCLEOTIDE SEQUENCE [LARGE SCALE GENOMIC DNA]</scope>
    <source>
        <strain evidence="1 2">DSE2036</strain>
    </source>
</reference>
<keyword evidence="2" id="KW-1185">Reference proteome</keyword>